<proteinExistence type="predicted"/>
<dbReference type="GO" id="GO:0043190">
    <property type="term" value="C:ATP-binding cassette (ABC) transporter complex"/>
    <property type="evidence" value="ECO:0007669"/>
    <property type="project" value="InterPro"/>
</dbReference>
<comment type="caution">
    <text evidence="7">The sequence shown here is derived from an EMBL/GenBank/DDBJ whole genome shotgun (WGS) entry which is preliminary data.</text>
</comment>
<dbReference type="CDD" id="cd13639">
    <property type="entry name" value="PBP2_OpuAC_like"/>
    <property type="match status" value="1"/>
</dbReference>
<dbReference type="Proteomes" id="UP000553209">
    <property type="component" value="Unassembled WGS sequence"/>
</dbReference>
<dbReference type="GO" id="GO:0031460">
    <property type="term" value="P:glycine betaine transport"/>
    <property type="evidence" value="ECO:0007669"/>
    <property type="project" value="TreeGrafter"/>
</dbReference>
<dbReference type="PANTHER" id="PTHR47737">
    <property type="entry name" value="GLYCINE BETAINE/PROLINE BETAINE TRANSPORT SYSTEM PERMEASE PROTEIN PROW"/>
    <property type="match status" value="1"/>
</dbReference>
<name>A0A7X6M8I1_9ACTN</name>
<dbReference type="GO" id="GO:0005275">
    <property type="term" value="F:amine transmembrane transporter activity"/>
    <property type="evidence" value="ECO:0007669"/>
    <property type="project" value="TreeGrafter"/>
</dbReference>
<keyword evidence="2" id="KW-0813">Transport</keyword>
<keyword evidence="8" id="KW-1185">Reference proteome</keyword>
<sequence>MYSRKRMTALSAAGMSAALLLTACGGGGGESLTGPEDGGGEDAKEINIALIAWEEGIAVTHMWQAILEEKGYDVTITDVDVAPMYQGAANGDVDLFLDTWLPVTHADYWEEYGDQLEDLGAWYDNAKLTITVPSYMEDVNSIPDLADHAEDLGGRIVGIDPGAGLTRVTQEEAMPGYGLDEDFELVTSSTAAMLAELDSAITEEEPIVVTLWRPHPAYAQYDLKDLEDPEGLMGDAETVHAVGRDGFGEEYPELAGWLEDFQLSDDELATLEVLTVSEDGGYKDDPEAGARVWLSENPEFLERTLGEDAEGLEF</sequence>
<evidence type="ECO:0000256" key="4">
    <source>
        <dbReference type="ARBA" id="ARBA00023136"/>
    </source>
</evidence>
<reference evidence="7 8" key="1">
    <citation type="submission" date="2020-04" db="EMBL/GenBank/DDBJ databases">
        <title>MicrobeNet Type strains.</title>
        <authorList>
            <person name="Nicholson A.C."/>
        </authorList>
    </citation>
    <scope>NUCLEOTIDE SEQUENCE [LARGE SCALE GENOMIC DNA]</scope>
    <source>
        <strain evidence="7 8">ATCC 23612</strain>
    </source>
</reference>
<keyword evidence="5" id="KW-0732">Signal</keyword>
<gene>
    <name evidence="7" type="ORF">HGB44_00120</name>
</gene>
<evidence type="ECO:0000313" key="7">
    <source>
        <dbReference type="EMBL" id="NKY96092.1"/>
    </source>
</evidence>
<dbReference type="GO" id="GO:0015871">
    <property type="term" value="P:choline transport"/>
    <property type="evidence" value="ECO:0007669"/>
    <property type="project" value="TreeGrafter"/>
</dbReference>
<keyword evidence="3" id="KW-1003">Cell membrane</keyword>
<accession>A0A7X6M8I1</accession>
<dbReference type="SUPFAM" id="SSF53850">
    <property type="entry name" value="Periplasmic binding protein-like II"/>
    <property type="match status" value="1"/>
</dbReference>
<evidence type="ECO:0000256" key="5">
    <source>
        <dbReference type="SAM" id="SignalP"/>
    </source>
</evidence>
<feature type="chain" id="PRO_5038898032" evidence="5">
    <location>
        <begin position="24"/>
        <end position="314"/>
    </location>
</feature>
<dbReference type="Pfam" id="PF04069">
    <property type="entry name" value="OpuAC"/>
    <property type="match status" value="1"/>
</dbReference>
<evidence type="ECO:0000313" key="8">
    <source>
        <dbReference type="Proteomes" id="UP000553209"/>
    </source>
</evidence>
<protein>
    <submittedName>
        <fullName evidence="7">Glycine betaine ABC transporter substrate-binding protein</fullName>
    </submittedName>
</protein>
<evidence type="ECO:0000256" key="2">
    <source>
        <dbReference type="ARBA" id="ARBA00022448"/>
    </source>
</evidence>
<evidence type="ECO:0000256" key="3">
    <source>
        <dbReference type="ARBA" id="ARBA00022475"/>
    </source>
</evidence>
<dbReference type="Gene3D" id="3.40.190.100">
    <property type="entry name" value="Glycine betaine-binding periplasmic protein, domain 2"/>
    <property type="match status" value="1"/>
</dbReference>
<dbReference type="AlphaFoldDB" id="A0A7X6M8I1"/>
<feature type="domain" description="ABC-type glycine betaine transport system substrate-binding" evidence="6">
    <location>
        <begin position="44"/>
        <end position="295"/>
    </location>
</feature>
<feature type="signal peptide" evidence="5">
    <location>
        <begin position="1"/>
        <end position="23"/>
    </location>
</feature>
<keyword evidence="4" id="KW-0472">Membrane</keyword>
<dbReference type="RefSeq" id="WP_061081033.1">
    <property type="nucleotide sequence ID" value="NZ_JAAXPG010000001.1"/>
</dbReference>
<dbReference type="PROSITE" id="PS51257">
    <property type="entry name" value="PROKAR_LIPOPROTEIN"/>
    <property type="match status" value="1"/>
</dbReference>
<evidence type="ECO:0000259" key="6">
    <source>
        <dbReference type="Pfam" id="PF04069"/>
    </source>
</evidence>
<organism evidence="7 8">
    <name type="scientific">Nocardiopsis alborubida</name>
    <dbReference type="NCBI Taxonomy" id="146802"/>
    <lineage>
        <taxon>Bacteria</taxon>
        <taxon>Bacillati</taxon>
        <taxon>Actinomycetota</taxon>
        <taxon>Actinomycetes</taxon>
        <taxon>Streptosporangiales</taxon>
        <taxon>Nocardiopsidaceae</taxon>
        <taxon>Nocardiopsis</taxon>
    </lineage>
</organism>
<dbReference type="EMBL" id="JAAXPG010000001">
    <property type="protein sequence ID" value="NKY96092.1"/>
    <property type="molecule type" value="Genomic_DNA"/>
</dbReference>
<dbReference type="GO" id="GO:0015226">
    <property type="term" value="F:carnitine transmembrane transporter activity"/>
    <property type="evidence" value="ECO:0007669"/>
    <property type="project" value="TreeGrafter"/>
</dbReference>
<dbReference type="PANTHER" id="PTHR47737:SF1">
    <property type="entry name" value="GLYCINE BETAINE_PROLINE BETAINE TRANSPORT SYSTEM PERMEASE PROTEIN PROW"/>
    <property type="match status" value="1"/>
</dbReference>
<dbReference type="InterPro" id="IPR007210">
    <property type="entry name" value="ABC_Gly_betaine_transp_sub-bd"/>
</dbReference>
<comment type="subcellular location">
    <subcellularLocation>
        <location evidence="1">Cell membrane</location>
    </subcellularLocation>
</comment>
<evidence type="ECO:0000256" key="1">
    <source>
        <dbReference type="ARBA" id="ARBA00004236"/>
    </source>
</evidence>
<dbReference type="Gene3D" id="3.40.190.10">
    <property type="entry name" value="Periplasmic binding protein-like II"/>
    <property type="match status" value="1"/>
</dbReference>